<gene>
    <name evidence="1" type="ORF">GP475_09155</name>
</gene>
<dbReference type="InterPro" id="IPR025327">
    <property type="entry name" value="DUF4233"/>
</dbReference>
<sequence length="144" mass="16188">MRRGKNNDNVEYGPLGPGHAPEKDPLKGVRGVQSGTLIMEAITVFLVLTVILRIDEGSYWTSFNQVYVCLVGAAHVALSFLQRYSWALIAAVILQVFVLAGGFLVHLSMGIVGVIFVLVWWYLLYLRRNLMERMKRGLLTTQHL</sequence>
<dbReference type="Proteomes" id="UP000516320">
    <property type="component" value="Chromosome"/>
</dbReference>
<protein>
    <submittedName>
        <fullName evidence="1">DUF4233 domain-containing protein</fullName>
    </submittedName>
</protein>
<proteinExistence type="predicted"/>
<organism evidence="1 2">
    <name type="scientific">Corynebacterium poyangense</name>
    <dbReference type="NCBI Taxonomy" id="2684405"/>
    <lineage>
        <taxon>Bacteria</taxon>
        <taxon>Bacillati</taxon>
        <taxon>Actinomycetota</taxon>
        <taxon>Actinomycetes</taxon>
        <taxon>Mycobacteriales</taxon>
        <taxon>Corynebacteriaceae</taxon>
        <taxon>Corynebacterium</taxon>
    </lineage>
</organism>
<dbReference type="EMBL" id="CP046884">
    <property type="protein sequence ID" value="QNQ90792.1"/>
    <property type="molecule type" value="Genomic_DNA"/>
</dbReference>
<name>A0A7H0SQG7_9CORY</name>
<evidence type="ECO:0000313" key="1">
    <source>
        <dbReference type="EMBL" id="QNQ90792.1"/>
    </source>
</evidence>
<reference evidence="1 2" key="1">
    <citation type="submission" date="2019-12" db="EMBL/GenBank/DDBJ databases">
        <title>Corynebacterium sp. nov., isolated from feces of the Anser Albifrons in China.</title>
        <authorList>
            <person name="Liu Q."/>
        </authorList>
    </citation>
    <scope>NUCLEOTIDE SEQUENCE [LARGE SCALE GENOMIC DNA]</scope>
    <source>
        <strain evidence="1 2">4H37-19</strain>
    </source>
</reference>
<dbReference type="AlphaFoldDB" id="A0A7H0SQG7"/>
<dbReference type="Pfam" id="PF14017">
    <property type="entry name" value="DUF4233"/>
    <property type="match status" value="1"/>
</dbReference>
<keyword evidence="2" id="KW-1185">Reference proteome</keyword>
<evidence type="ECO:0000313" key="2">
    <source>
        <dbReference type="Proteomes" id="UP000516320"/>
    </source>
</evidence>
<dbReference type="KEGG" id="cpoy:GP475_09155"/>
<accession>A0A7H0SQG7</accession>
<dbReference type="RefSeq" id="WP_187974104.1">
    <property type="nucleotide sequence ID" value="NZ_CP046884.1"/>
</dbReference>